<feature type="domain" description="Tyr recombinase" evidence="4">
    <location>
        <begin position="161"/>
        <end position="326"/>
    </location>
</feature>
<dbReference type="PROSITE" id="PS51898">
    <property type="entry name" value="TYR_RECOMBINASE"/>
    <property type="match status" value="1"/>
</dbReference>
<evidence type="ECO:0000313" key="6">
    <source>
        <dbReference type="Proteomes" id="UP000320516"/>
    </source>
</evidence>
<dbReference type="PANTHER" id="PTHR30349">
    <property type="entry name" value="PHAGE INTEGRASE-RELATED"/>
    <property type="match status" value="1"/>
</dbReference>
<dbReference type="Proteomes" id="UP000320516">
    <property type="component" value="Unassembled WGS sequence"/>
</dbReference>
<keyword evidence="3" id="KW-0233">DNA recombination</keyword>
<dbReference type="SUPFAM" id="SSF56349">
    <property type="entry name" value="DNA breaking-rejoining enzymes"/>
    <property type="match status" value="1"/>
</dbReference>
<evidence type="ECO:0000256" key="1">
    <source>
        <dbReference type="ARBA" id="ARBA00022908"/>
    </source>
</evidence>
<dbReference type="InterPro" id="IPR010998">
    <property type="entry name" value="Integrase_recombinase_N"/>
</dbReference>
<accession>A0A560K607</accession>
<comment type="caution">
    <text evidence="5">The sequence shown here is derived from an EMBL/GenBank/DDBJ whole genome shotgun (WGS) entry which is preliminary data.</text>
</comment>
<dbReference type="AlphaFoldDB" id="A0A560K607"/>
<dbReference type="InterPro" id="IPR011010">
    <property type="entry name" value="DNA_brk_join_enz"/>
</dbReference>
<dbReference type="GO" id="GO:0015074">
    <property type="term" value="P:DNA integration"/>
    <property type="evidence" value="ECO:0007669"/>
    <property type="project" value="UniProtKB-KW"/>
</dbReference>
<evidence type="ECO:0000313" key="5">
    <source>
        <dbReference type="EMBL" id="TWB77264.1"/>
    </source>
</evidence>
<evidence type="ECO:0000259" key="4">
    <source>
        <dbReference type="PROSITE" id="PS51898"/>
    </source>
</evidence>
<keyword evidence="2" id="KW-0238">DNA-binding</keyword>
<dbReference type="InterPro" id="IPR050090">
    <property type="entry name" value="Tyrosine_recombinase_XerCD"/>
</dbReference>
<dbReference type="InterPro" id="IPR002104">
    <property type="entry name" value="Integrase_catalytic"/>
</dbReference>
<proteinExistence type="predicted"/>
<keyword evidence="1" id="KW-0229">DNA integration</keyword>
<dbReference type="GO" id="GO:0006310">
    <property type="term" value="P:DNA recombination"/>
    <property type="evidence" value="ECO:0007669"/>
    <property type="project" value="UniProtKB-KW"/>
</dbReference>
<dbReference type="Gene3D" id="1.10.150.130">
    <property type="match status" value="1"/>
</dbReference>
<evidence type="ECO:0000256" key="2">
    <source>
        <dbReference type="ARBA" id="ARBA00023125"/>
    </source>
</evidence>
<reference evidence="5 6" key="1">
    <citation type="submission" date="2019-06" db="EMBL/GenBank/DDBJ databases">
        <title>Genomic Encyclopedia of Type Strains, Phase IV (KMG-V): Genome sequencing to study the core and pangenomes of soil and plant-associated prokaryotes.</title>
        <authorList>
            <person name="Whitman W."/>
        </authorList>
    </citation>
    <scope>NUCLEOTIDE SEQUENCE [LARGE SCALE GENOMIC DNA]</scope>
    <source>
        <strain evidence="5 6">BR 12005</strain>
    </source>
</reference>
<sequence>MATIRKRGDGWQAQIRRQDQRPLSKTFKLKSHAEAWARQMEVKADGNDLPQDPTPLTTVTFGMLMRRYREEITPAKRGAPQEAARLKALEATALGRLTLVKLSHIDIRNYVEGRQKAVSASTINRELNILSHVLEVARRDWDHPITENPVALIRRPKVADARTRRLAGAGEAKRLEDAFAGCRNPLIPQVIRFAMETGMRRSEILAVRWEHVQGRTLHIPVTKTGMPRTIPLSAGALRILNALKANGGPGPFPLSANAVRLAWERVRKRARVKDLRFHDLRHEAISRFFEKGLTMPEVAAISGHRDPRMLLRYTHLRPETLADKLMGLETTGGAW</sequence>
<dbReference type="EMBL" id="VITV01000003">
    <property type="protein sequence ID" value="TWB77264.1"/>
    <property type="molecule type" value="Genomic_DNA"/>
</dbReference>
<evidence type="ECO:0000256" key="3">
    <source>
        <dbReference type="ARBA" id="ARBA00023172"/>
    </source>
</evidence>
<dbReference type="InterPro" id="IPR013762">
    <property type="entry name" value="Integrase-like_cat_sf"/>
</dbReference>
<organism evidence="5 6">
    <name type="scientific">Nitrospirillum amazonense</name>
    <dbReference type="NCBI Taxonomy" id="28077"/>
    <lineage>
        <taxon>Bacteria</taxon>
        <taxon>Pseudomonadati</taxon>
        <taxon>Pseudomonadota</taxon>
        <taxon>Alphaproteobacteria</taxon>
        <taxon>Rhodospirillales</taxon>
        <taxon>Azospirillaceae</taxon>
        <taxon>Nitrospirillum</taxon>
    </lineage>
</organism>
<dbReference type="Pfam" id="PF00589">
    <property type="entry name" value="Phage_integrase"/>
    <property type="match status" value="1"/>
</dbReference>
<dbReference type="Gene3D" id="1.10.443.10">
    <property type="entry name" value="Intergrase catalytic core"/>
    <property type="match status" value="1"/>
</dbReference>
<dbReference type="CDD" id="cd00796">
    <property type="entry name" value="INT_Rci_Hp1_C"/>
    <property type="match status" value="1"/>
</dbReference>
<dbReference type="GO" id="GO:0003677">
    <property type="term" value="F:DNA binding"/>
    <property type="evidence" value="ECO:0007669"/>
    <property type="project" value="UniProtKB-KW"/>
</dbReference>
<dbReference type="PANTHER" id="PTHR30349:SF94">
    <property type="entry name" value="INTEGRASE_RECOMBINASE HI_1414-RELATED"/>
    <property type="match status" value="1"/>
</dbReference>
<gene>
    <name evidence="5" type="ORF">FBZ87_10379</name>
</gene>
<name>A0A560K607_9PROT</name>
<protein>
    <submittedName>
        <fullName evidence="5">Site-specific recombinase XerD</fullName>
    </submittedName>
</protein>